<keyword evidence="3" id="KW-1185">Reference proteome</keyword>
<keyword evidence="1" id="KW-0812">Transmembrane</keyword>
<name>A0A804IGY4_MUSAM</name>
<evidence type="ECO:0000313" key="2">
    <source>
        <dbReference type="EnsemblPlants" id="Ma03_p27470.1"/>
    </source>
</evidence>
<evidence type="ECO:0000256" key="1">
    <source>
        <dbReference type="SAM" id="Phobius"/>
    </source>
</evidence>
<keyword evidence="1" id="KW-0472">Membrane</keyword>
<dbReference type="AlphaFoldDB" id="A0A804IGY4"/>
<keyword evidence="1" id="KW-1133">Transmembrane helix</keyword>
<sequence>MGNCSPLSSAGSTSKSRRKQWLAFEPCANGGFRGDDWLSAHLPGGGGDETPPTTRNVWVWSENTEELSSCFKTSCEDVGPYMEVTRSTAMCPFETARQPTICHWLQDFVTATKAQAKKKKKKKKKKMMMMMMMMMLMIIIIIIISSSLSVSSC</sequence>
<dbReference type="Gramene" id="Ma03_t27470.1">
    <property type="protein sequence ID" value="Ma03_p27470.1"/>
    <property type="gene ID" value="Ma03_g27470"/>
</dbReference>
<proteinExistence type="predicted"/>
<dbReference type="EnsemblPlants" id="Ma03_t27470.1">
    <property type="protein sequence ID" value="Ma03_p27470.1"/>
    <property type="gene ID" value="Ma03_g27470"/>
</dbReference>
<dbReference type="InParanoid" id="A0A804IGY4"/>
<evidence type="ECO:0000313" key="3">
    <source>
        <dbReference type="Proteomes" id="UP000012960"/>
    </source>
</evidence>
<reference evidence="2" key="1">
    <citation type="submission" date="2021-05" db="UniProtKB">
        <authorList>
            <consortium name="EnsemblPlants"/>
        </authorList>
    </citation>
    <scope>IDENTIFICATION</scope>
    <source>
        <strain evidence="2">subsp. malaccensis</strain>
    </source>
</reference>
<feature type="transmembrane region" description="Helical" evidence="1">
    <location>
        <begin position="127"/>
        <end position="148"/>
    </location>
</feature>
<accession>A0A804IGY4</accession>
<organism evidence="2 3">
    <name type="scientific">Musa acuminata subsp. malaccensis</name>
    <name type="common">Wild banana</name>
    <name type="synonym">Musa malaccensis</name>
    <dbReference type="NCBI Taxonomy" id="214687"/>
    <lineage>
        <taxon>Eukaryota</taxon>
        <taxon>Viridiplantae</taxon>
        <taxon>Streptophyta</taxon>
        <taxon>Embryophyta</taxon>
        <taxon>Tracheophyta</taxon>
        <taxon>Spermatophyta</taxon>
        <taxon>Magnoliopsida</taxon>
        <taxon>Liliopsida</taxon>
        <taxon>Zingiberales</taxon>
        <taxon>Musaceae</taxon>
        <taxon>Musa</taxon>
    </lineage>
</organism>
<dbReference type="Proteomes" id="UP000012960">
    <property type="component" value="Unplaced"/>
</dbReference>
<protein>
    <submittedName>
        <fullName evidence="2">Uncharacterized protein</fullName>
    </submittedName>
</protein>